<keyword evidence="2" id="KW-1185">Reference proteome</keyword>
<dbReference type="Proteomes" id="UP001318682">
    <property type="component" value="Chromosome"/>
</dbReference>
<name>A0ABZ2BLT1_9RHOB</name>
<evidence type="ECO:0000313" key="2">
    <source>
        <dbReference type="Proteomes" id="UP001318682"/>
    </source>
</evidence>
<organism evidence="1 2">
    <name type="scientific">Roseobacter fucihabitans</name>
    <dbReference type="NCBI Taxonomy" id="1537242"/>
    <lineage>
        <taxon>Bacteria</taxon>
        <taxon>Pseudomonadati</taxon>
        <taxon>Pseudomonadota</taxon>
        <taxon>Alphaproteobacteria</taxon>
        <taxon>Rhodobacterales</taxon>
        <taxon>Roseobacteraceae</taxon>
        <taxon>Roseobacter</taxon>
    </lineage>
</organism>
<gene>
    <name evidence="1" type="ORF">ROLI_000140</name>
</gene>
<protein>
    <submittedName>
        <fullName evidence="1">Uncharacterized protein</fullName>
    </submittedName>
</protein>
<proteinExistence type="predicted"/>
<sequence>MAVVRHKLMTDRPDVQKLINLTQYVIGSTCALPCAPSLIRLCAESFGLDLWR</sequence>
<reference evidence="1 2" key="1">
    <citation type="submission" date="2015-07" db="EMBL/GenBank/DDBJ databases">
        <authorList>
            <person name="Voget S."/>
            <person name="Dogs M."/>
            <person name="Brinkhoff T.H."/>
            <person name="Daniel R."/>
        </authorList>
    </citation>
    <scope>NUCLEOTIDE SEQUENCE [LARGE SCALE GENOMIC DNA]</scope>
    <source>
        <strain evidence="1 2">B14</strain>
    </source>
</reference>
<dbReference type="EMBL" id="CP143423">
    <property type="protein sequence ID" value="WVX46956.1"/>
    <property type="molecule type" value="Genomic_DNA"/>
</dbReference>
<reference evidence="2" key="2">
    <citation type="submission" date="2024-01" db="EMBL/GenBank/DDBJ databases">
        <title>Roseobacter fucihabitans sp. nov., isolated from the brown alga Fucus spiralis.</title>
        <authorList>
            <person name="Hahnke S."/>
            <person name="Berger M."/>
            <person name="Schlingloff A."/>
            <person name="Athale I."/>
            <person name="Neumann-Schaal M."/>
            <person name="Adenaya A."/>
            <person name="Poehlein A."/>
            <person name="Daniel R."/>
            <person name="Pertersen J."/>
            <person name="Brinkhoff T."/>
        </authorList>
    </citation>
    <scope>NUCLEOTIDE SEQUENCE [LARGE SCALE GENOMIC DNA]</scope>
    <source>
        <strain evidence="2">B14</strain>
    </source>
</reference>
<evidence type="ECO:0000313" key="1">
    <source>
        <dbReference type="EMBL" id="WVX46956.1"/>
    </source>
</evidence>
<accession>A0ABZ2BLT1</accession>